<name>A0A3B0P8Y8_MYCSY</name>
<organism evidence="1 2">
    <name type="scientific">Mycoplasmopsis synoviae</name>
    <name type="common">Mycoplasma synoviae</name>
    <dbReference type="NCBI Taxonomy" id="2109"/>
    <lineage>
        <taxon>Bacteria</taxon>
        <taxon>Bacillati</taxon>
        <taxon>Mycoplasmatota</taxon>
        <taxon>Mycoplasmoidales</taxon>
        <taxon>Metamycoplasmataceae</taxon>
        <taxon>Mycoplasmopsis</taxon>
    </lineage>
</organism>
<dbReference type="AlphaFoldDB" id="A0A3B0P8Y8"/>
<gene>
    <name evidence="1" type="ORF">NCTC10124_00375</name>
</gene>
<evidence type="ECO:0000313" key="1">
    <source>
        <dbReference type="EMBL" id="SYV92650.1"/>
    </source>
</evidence>
<evidence type="ECO:0000313" key="2">
    <source>
        <dbReference type="Proteomes" id="UP000259328"/>
    </source>
</evidence>
<dbReference type="Proteomes" id="UP000259328">
    <property type="component" value="Chromosome"/>
</dbReference>
<dbReference type="EMBL" id="LS991953">
    <property type="protein sequence ID" value="SYV92650.1"/>
    <property type="molecule type" value="Genomic_DNA"/>
</dbReference>
<accession>A0A3B0P8Y8</accession>
<reference evidence="2" key="1">
    <citation type="submission" date="2018-06" db="EMBL/GenBank/DDBJ databases">
        <authorList>
            <consortium name="Pathogen Informatics"/>
        </authorList>
    </citation>
    <scope>NUCLEOTIDE SEQUENCE [LARGE SCALE GENOMIC DNA]</scope>
    <source>
        <strain evidence="2">NCTC10124</strain>
    </source>
</reference>
<feature type="non-terminal residue" evidence="1">
    <location>
        <position position="106"/>
    </location>
</feature>
<sequence>MLSIETLIGAGTNSENKLENINKNIQSGSFRVLCDVFKKLIVKLIKIAITTQIIASAKMYKYFLGMYLENTKSSSAKNKCGSTEIKVSMLPLSGPNHLMHKNDIAW</sequence>
<proteinExistence type="predicted"/>
<protein>
    <submittedName>
        <fullName evidence="1">Uncharacterized protein</fullName>
    </submittedName>
</protein>